<evidence type="ECO:0000313" key="8">
    <source>
        <dbReference type="EMBL" id="QOQ87093.1"/>
    </source>
</evidence>
<comment type="subcellular location">
    <subcellularLocation>
        <location evidence="1 6">Cell membrane</location>
        <topology evidence="1 6">Multi-pass membrane protein</topology>
    </subcellularLocation>
</comment>
<dbReference type="Proteomes" id="UP000594749">
    <property type="component" value="Chromosome"/>
</dbReference>
<evidence type="ECO:0000259" key="7">
    <source>
        <dbReference type="Pfam" id="PF09335"/>
    </source>
</evidence>
<evidence type="ECO:0000256" key="4">
    <source>
        <dbReference type="ARBA" id="ARBA00022989"/>
    </source>
</evidence>
<name>A0A7M1LFK5_9BACT</name>
<keyword evidence="5 6" id="KW-0472">Membrane</keyword>
<dbReference type="InterPro" id="IPR032816">
    <property type="entry name" value="VTT_dom"/>
</dbReference>
<feature type="transmembrane region" description="Helical" evidence="6">
    <location>
        <begin position="168"/>
        <end position="189"/>
    </location>
</feature>
<dbReference type="AlphaFoldDB" id="A0A7M1LFK5"/>
<dbReference type="InterPro" id="IPR015414">
    <property type="entry name" value="TMEM64"/>
</dbReference>
<dbReference type="PANTHER" id="PTHR12677:SF59">
    <property type="entry name" value="GOLGI APPARATUS MEMBRANE PROTEIN TVP38-RELATED"/>
    <property type="match status" value="1"/>
</dbReference>
<evidence type="ECO:0000313" key="9">
    <source>
        <dbReference type="Proteomes" id="UP000594749"/>
    </source>
</evidence>
<evidence type="ECO:0000256" key="5">
    <source>
        <dbReference type="ARBA" id="ARBA00023136"/>
    </source>
</evidence>
<proteinExistence type="inferred from homology"/>
<protein>
    <recommendedName>
        <fullName evidence="6">TVP38/TMEM64 family membrane protein</fullName>
    </recommendedName>
</protein>
<keyword evidence="9" id="KW-1185">Reference proteome</keyword>
<keyword evidence="2 6" id="KW-1003">Cell membrane</keyword>
<keyword evidence="3 6" id="KW-0812">Transmembrane</keyword>
<comment type="caution">
    <text evidence="6">Lacks conserved residue(s) required for the propagation of feature annotation.</text>
</comment>
<organism evidence="8 9">
    <name type="scientific">Campylobacter corcagiensis</name>
    <dbReference type="NCBI Taxonomy" id="1448857"/>
    <lineage>
        <taxon>Bacteria</taxon>
        <taxon>Pseudomonadati</taxon>
        <taxon>Campylobacterota</taxon>
        <taxon>Epsilonproteobacteria</taxon>
        <taxon>Campylobacterales</taxon>
        <taxon>Campylobacteraceae</taxon>
        <taxon>Campylobacter</taxon>
    </lineage>
</organism>
<evidence type="ECO:0000256" key="2">
    <source>
        <dbReference type="ARBA" id="ARBA00022475"/>
    </source>
</evidence>
<dbReference type="Pfam" id="PF09335">
    <property type="entry name" value="VTT_dom"/>
    <property type="match status" value="1"/>
</dbReference>
<evidence type="ECO:0000256" key="6">
    <source>
        <dbReference type="RuleBase" id="RU366058"/>
    </source>
</evidence>
<dbReference type="GO" id="GO:0005886">
    <property type="term" value="C:plasma membrane"/>
    <property type="evidence" value="ECO:0007669"/>
    <property type="project" value="UniProtKB-SubCell"/>
</dbReference>
<dbReference type="OrthoDB" id="9779114at2"/>
<evidence type="ECO:0000256" key="3">
    <source>
        <dbReference type="ARBA" id="ARBA00022692"/>
    </source>
</evidence>
<feature type="domain" description="VTT" evidence="7">
    <location>
        <begin position="74"/>
        <end position="190"/>
    </location>
</feature>
<dbReference type="RefSeq" id="WP_025803449.1">
    <property type="nucleotide sequence ID" value="NZ_CP053842.1"/>
</dbReference>
<feature type="transmembrane region" description="Helical" evidence="6">
    <location>
        <begin position="195"/>
        <end position="217"/>
    </location>
</feature>
<gene>
    <name evidence="8" type="ORF">IMC76_07730</name>
</gene>
<sequence length="231" mass="25431">MKKALITLGVIILCFLVYLFVPSVNSWVNQSLKVLTTFGPDTIDNVIEYLRSYGKLTAVVSFALMVLAAVLAPIPQFLITLSNAAIFGWIGGAALSWISSMVGATLCFYIARLLGRDAVEKFVSPSMLDSGDQYFERYGKHTILVCRLLPFISFDFISYLAGLTNMRFISFFVATGIGQLPATLVYSYFGGNFSGGAKLIFISLMCLFAISIIIYIAKSIYDKKYSKNSSN</sequence>
<comment type="similarity">
    <text evidence="6">Belongs to the TVP38/TMEM64 family.</text>
</comment>
<dbReference type="PANTHER" id="PTHR12677">
    <property type="entry name" value="GOLGI APPARATUS MEMBRANE PROTEIN TVP38-RELATED"/>
    <property type="match status" value="1"/>
</dbReference>
<accession>A0A7M1LFK5</accession>
<reference evidence="8 9" key="1">
    <citation type="submission" date="2020-10" db="EMBL/GenBank/DDBJ databases">
        <title>Campylobacter and Helicobacter PacBio genomes.</title>
        <authorList>
            <person name="Lane C."/>
        </authorList>
    </citation>
    <scope>NUCLEOTIDE SEQUENCE [LARGE SCALE GENOMIC DNA]</scope>
    <source>
        <strain evidence="8 9">2016D-0077</strain>
    </source>
</reference>
<evidence type="ECO:0000256" key="1">
    <source>
        <dbReference type="ARBA" id="ARBA00004651"/>
    </source>
</evidence>
<feature type="transmembrane region" description="Helical" evidence="6">
    <location>
        <begin position="86"/>
        <end position="111"/>
    </location>
</feature>
<feature type="transmembrane region" description="Helical" evidence="6">
    <location>
        <begin position="56"/>
        <end position="74"/>
    </location>
</feature>
<keyword evidence="4 6" id="KW-1133">Transmembrane helix</keyword>
<dbReference type="EMBL" id="CP063078">
    <property type="protein sequence ID" value="QOQ87093.1"/>
    <property type="molecule type" value="Genomic_DNA"/>
</dbReference>